<dbReference type="GO" id="GO:0046872">
    <property type="term" value="F:metal ion binding"/>
    <property type="evidence" value="ECO:0007669"/>
    <property type="project" value="UniProtKB-KW"/>
</dbReference>
<dbReference type="InterPro" id="IPR020084">
    <property type="entry name" value="NUDIX_hydrolase_CS"/>
</dbReference>
<dbReference type="Gene3D" id="3.90.79.10">
    <property type="entry name" value="Nucleoside Triphosphate Pyrophosphohydrolase"/>
    <property type="match status" value="1"/>
</dbReference>
<feature type="domain" description="Nudix hydrolase" evidence="8">
    <location>
        <begin position="57"/>
        <end position="189"/>
    </location>
</feature>
<evidence type="ECO:0000259" key="8">
    <source>
        <dbReference type="PROSITE" id="PS51462"/>
    </source>
</evidence>
<keyword evidence="3" id="KW-0479">Metal-binding</keyword>
<protein>
    <recommendedName>
        <fullName evidence="8">Nudix hydrolase domain-containing protein</fullName>
    </recommendedName>
</protein>
<dbReference type="PROSITE" id="PS51462">
    <property type="entry name" value="NUDIX"/>
    <property type="match status" value="1"/>
</dbReference>
<evidence type="ECO:0000256" key="6">
    <source>
        <dbReference type="ARBA" id="ARBA00023211"/>
    </source>
</evidence>
<keyword evidence="4" id="KW-0378">Hydrolase</keyword>
<comment type="cofactor">
    <cofactor evidence="2">
        <name>Mg(2+)</name>
        <dbReference type="ChEBI" id="CHEBI:18420"/>
    </cofactor>
</comment>
<dbReference type="PANTHER" id="PTHR12992:SF11">
    <property type="entry name" value="MITOCHONDRIAL COENZYME A DIPHOSPHATASE NUDT8"/>
    <property type="match status" value="1"/>
</dbReference>
<evidence type="ECO:0000256" key="3">
    <source>
        <dbReference type="ARBA" id="ARBA00022723"/>
    </source>
</evidence>
<evidence type="ECO:0000256" key="7">
    <source>
        <dbReference type="SAM" id="MobiDB-lite"/>
    </source>
</evidence>
<dbReference type="PANTHER" id="PTHR12992">
    <property type="entry name" value="NUDIX HYDROLASE"/>
    <property type="match status" value="1"/>
</dbReference>
<keyword evidence="5" id="KW-0460">Magnesium</keyword>
<feature type="region of interest" description="Disordered" evidence="7">
    <location>
        <begin position="1"/>
        <end position="24"/>
    </location>
</feature>
<dbReference type="CDD" id="cd03426">
    <property type="entry name" value="NUDIX_CoAse_Nudt7"/>
    <property type="match status" value="1"/>
</dbReference>
<dbReference type="AlphaFoldDB" id="A0A381RC61"/>
<name>A0A381RC61_9ZZZZ</name>
<dbReference type="SUPFAM" id="SSF55811">
    <property type="entry name" value="Nudix"/>
    <property type="match status" value="1"/>
</dbReference>
<proteinExistence type="predicted"/>
<dbReference type="Pfam" id="PF00293">
    <property type="entry name" value="NUDIX"/>
    <property type="match status" value="1"/>
</dbReference>
<evidence type="ECO:0000256" key="1">
    <source>
        <dbReference type="ARBA" id="ARBA00001936"/>
    </source>
</evidence>
<evidence type="ECO:0000256" key="5">
    <source>
        <dbReference type="ARBA" id="ARBA00022842"/>
    </source>
</evidence>
<reference evidence="9" key="1">
    <citation type="submission" date="2018-05" db="EMBL/GenBank/DDBJ databases">
        <authorList>
            <person name="Lanie J.A."/>
            <person name="Ng W.-L."/>
            <person name="Kazmierczak K.M."/>
            <person name="Andrzejewski T.M."/>
            <person name="Davidsen T.M."/>
            <person name="Wayne K.J."/>
            <person name="Tettelin H."/>
            <person name="Glass J.I."/>
            <person name="Rusch D."/>
            <person name="Podicherti R."/>
            <person name="Tsui H.-C.T."/>
            <person name="Winkler M.E."/>
        </authorList>
    </citation>
    <scope>NUCLEOTIDE SEQUENCE</scope>
</reference>
<sequence length="226" mass="25270">VNQPERGGPQHIPRPHDWTAGSSAPWPHTAVVDLDLLEHRLSTRTPGYQQTGAPPPKRHSAVLIALYSDPQPTVVLTRRTQQMRAHSGEVSFPGGGQDPGESLWDTACREAREEIRLDTTLVRKIGELDHLTTFSSQARIVPYVARLPQTPSLTANPGEVEEILHVPLSELLQPGVYSEERWRWPGSDQQRPIYFFYLSDDTVWGATANLLRQLLVTALGLVEHDK</sequence>
<dbReference type="InterPro" id="IPR000086">
    <property type="entry name" value="NUDIX_hydrolase_dom"/>
</dbReference>
<feature type="non-terminal residue" evidence="9">
    <location>
        <position position="1"/>
    </location>
</feature>
<accession>A0A381RC61</accession>
<comment type="cofactor">
    <cofactor evidence="1">
        <name>Mn(2+)</name>
        <dbReference type="ChEBI" id="CHEBI:29035"/>
    </cofactor>
</comment>
<evidence type="ECO:0000313" key="9">
    <source>
        <dbReference type="EMBL" id="SUZ89355.1"/>
    </source>
</evidence>
<keyword evidence="6" id="KW-0464">Manganese</keyword>
<organism evidence="9">
    <name type="scientific">marine metagenome</name>
    <dbReference type="NCBI Taxonomy" id="408172"/>
    <lineage>
        <taxon>unclassified sequences</taxon>
        <taxon>metagenomes</taxon>
        <taxon>ecological metagenomes</taxon>
    </lineage>
</organism>
<evidence type="ECO:0000256" key="4">
    <source>
        <dbReference type="ARBA" id="ARBA00022801"/>
    </source>
</evidence>
<dbReference type="InterPro" id="IPR015797">
    <property type="entry name" value="NUDIX_hydrolase-like_dom_sf"/>
</dbReference>
<dbReference type="InterPro" id="IPR045121">
    <property type="entry name" value="CoAse"/>
</dbReference>
<dbReference type="EMBL" id="UINC01001816">
    <property type="protein sequence ID" value="SUZ89355.1"/>
    <property type="molecule type" value="Genomic_DNA"/>
</dbReference>
<dbReference type="GO" id="GO:0010945">
    <property type="term" value="F:coenzyme A diphosphatase activity"/>
    <property type="evidence" value="ECO:0007669"/>
    <property type="project" value="InterPro"/>
</dbReference>
<gene>
    <name evidence="9" type="ORF">METZ01_LOCUS42209</name>
</gene>
<dbReference type="PROSITE" id="PS00893">
    <property type="entry name" value="NUDIX_BOX"/>
    <property type="match status" value="1"/>
</dbReference>
<evidence type="ECO:0000256" key="2">
    <source>
        <dbReference type="ARBA" id="ARBA00001946"/>
    </source>
</evidence>